<proteinExistence type="predicted"/>
<dbReference type="EMBL" id="JASKMB010000011">
    <property type="protein sequence ID" value="MDT6971133.1"/>
    <property type="molecule type" value="Genomic_DNA"/>
</dbReference>
<protein>
    <recommendedName>
        <fullName evidence="3">SH3 domain-containing protein</fullName>
    </recommendedName>
</protein>
<gene>
    <name evidence="1" type="ORF">QNO05_14915</name>
</gene>
<organism evidence="1 2">
    <name type="scientific">Streptomyces thermocarboxydus</name>
    <dbReference type="NCBI Taxonomy" id="59299"/>
    <lineage>
        <taxon>Bacteria</taxon>
        <taxon>Bacillati</taxon>
        <taxon>Actinomycetota</taxon>
        <taxon>Actinomycetes</taxon>
        <taxon>Kitasatosporales</taxon>
        <taxon>Streptomycetaceae</taxon>
        <taxon>Streptomyces</taxon>
    </lineage>
</organism>
<evidence type="ECO:0000313" key="1">
    <source>
        <dbReference type="EMBL" id="MDT6971133.1"/>
    </source>
</evidence>
<dbReference type="Gene3D" id="2.30.30.40">
    <property type="entry name" value="SH3 Domains"/>
    <property type="match status" value="1"/>
</dbReference>
<name>A0ABU3J7V3_9ACTN</name>
<reference evidence="1 2" key="1">
    <citation type="submission" date="2023-05" db="EMBL/GenBank/DDBJ databases">
        <title>Streptomyces fuscus sp. nov., a brown-black pigment producing actinomyces isolated from dry sand of Sea duck farm.</title>
        <authorList>
            <person name="Xie J."/>
            <person name="Shen N."/>
        </authorList>
    </citation>
    <scope>NUCLEOTIDE SEQUENCE [LARGE SCALE GENOMIC DNA]</scope>
    <source>
        <strain evidence="1 2">CGMCC 4.1883</strain>
    </source>
</reference>
<keyword evidence="2" id="KW-1185">Reference proteome</keyword>
<evidence type="ECO:0008006" key="3">
    <source>
        <dbReference type="Google" id="ProtNLM"/>
    </source>
</evidence>
<accession>A0ABU3J7V3</accession>
<dbReference type="Proteomes" id="UP001257895">
    <property type="component" value="Unassembled WGS sequence"/>
</dbReference>
<dbReference type="RefSeq" id="WP_258902449.1">
    <property type="nucleotide sequence ID" value="NZ_CP058273.1"/>
</dbReference>
<comment type="caution">
    <text evidence="1">The sequence shown here is derived from an EMBL/GenBank/DDBJ whole genome shotgun (WGS) entry which is preliminary data.</text>
</comment>
<sequence length="127" mass="13554">MIKLSQGEHMRKSTVLRQLAAVGMTCLALTVTTTSTASAENIQAGAWQKDGHDFNIRAAASTSAAKIVTIKDPDTRVPCGASRCTRNNNGGTYTCWSGGPTDNDWLKVRWAGKTGWVAALCVEVGRL</sequence>
<evidence type="ECO:0000313" key="2">
    <source>
        <dbReference type="Proteomes" id="UP001257895"/>
    </source>
</evidence>